<dbReference type="AlphaFoldDB" id="A0A7V9Z6B9"/>
<evidence type="ECO:0000259" key="3">
    <source>
        <dbReference type="PROSITE" id="PS01124"/>
    </source>
</evidence>
<dbReference type="PROSITE" id="PS01124">
    <property type="entry name" value="HTH_ARAC_FAMILY_2"/>
    <property type="match status" value="1"/>
</dbReference>
<evidence type="ECO:0000256" key="2">
    <source>
        <dbReference type="ARBA" id="ARBA00023163"/>
    </source>
</evidence>
<comment type="caution">
    <text evidence="4">The sequence shown here is derived from an EMBL/GenBank/DDBJ whole genome shotgun (WGS) entry which is preliminary data.</text>
</comment>
<evidence type="ECO:0000256" key="1">
    <source>
        <dbReference type="ARBA" id="ARBA00023015"/>
    </source>
</evidence>
<evidence type="ECO:0000313" key="4">
    <source>
        <dbReference type="EMBL" id="MBA2874867.1"/>
    </source>
</evidence>
<feature type="domain" description="HTH araC/xylS-type" evidence="3">
    <location>
        <begin position="1"/>
        <end position="66"/>
    </location>
</feature>
<dbReference type="InterPro" id="IPR018060">
    <property type="entry name" value="HTH_AraC"/>
</dbReference>
<keyword evidence="1" id="KW-0805">Transcription regulation</keyword>
<proteinExistence type="predicted"/>
<keyword evidence="5" id="KW-1185">Reference proteome</keyword>
<organism evidence="4 5">
    <name type="scientific">Thermaerobacillus caldiproteolyticus</name>
    <dbReference type="NCBI Taxonomy" id="247480"/>
    <lineage>
        <taxon>Bacteria</taxon>
        <taxon>Bacillati</taxon>
        <taxon>Bacillota</taxon>
        <taxon>Bacilli</taxon>
        <taxon>Bacillales</taxon>
        <taxon>Anoxybacillaceae</taxon>
        <taxon>Thermaerobacillus</taxon>
    </lineage>
</organism>
<dbReference type="GO" id="GO:0043565">
    <property type="term" value="F:sequence-specific DNA binding"/>
    <property type="evidence" value="ECO:0007669"/>
    <property type="project" value="InterPro"/>
</dbReference>
<gene>
    <name evidence="4" type="ORF">HNR31_001638</name>
</gene>
<dbReference type="Gene3D" id="1.10.10.60">
    <property type="entry name" value="Homeodomain-like"/>
    <property type="match status" value="1"/>
</dbReference>
<dbReference type="RefSeq" id="WP_306465171.1">
    <property type="nucleotide sequence ID" value="NZ_JACDUT010000004.1"/>
</dbReference>
<reference evidence="4 5" key="1">
    <citation type="submission" date="2020-07" db="EMBL/GenBank/DDBJ databases">
        <title>Genomic Encyclopedia of Type Strains, Phase IV (KMG-IV): sequencing the most valuable type-strain genomes for metagenomic binning, comparative biology and taxonomic classification.</title>
        <authorList>
            <person name="Goeker M."/>
        </authorList>
    </citation>
    <scope>NUCLEOTIDE SEQUENCE [LARGE SCALE GENOMIC DNA]</scope>
    <source>
        <strain evidence="4 5">DSM 15730</strain>
    </source>
</reference>
<keyword evidence="2" id="KW-0804">Transcription</keyword>
<dbReference type="GO" id="GO:0003700">
    <property type="term" value="F:DNA-binding transcription factor activity"/>
    <property type="evidence" value="ECO:0007669"/>
    <property type="project" value="InterPro"/>
</dbReference>
<accession>A0A7V9Z6B9</accession>
<evidence type="ECO:0000313" key="5">
    <source>
        <dbReference type="Proteomes" id="UP000523087"/>
    </source>
</evidence>
<dbReference type="InterPro" id="IPR009057">
    <property type="entry name" value="Homeodomain-like_sf"/>
</dbReference>
<name>A0A7V9Z6B9_9BACL</name>
<dbReference type="SUPFAM" id="SSF46689">
    <property type="entry name" value="Homeodomain-like"/>
    <property type="match status" value="1"/>
</dbReference>
<sequence>MYAKDDGNEFRSIFESLSSIESKKWLAETKETVEAIAKRIGIEDGAYFSRLLKKVEGVTSAEYRRMVHRM</sequence>
<protein>
    <submittedName>
        <fullName evidence="4">YesN/AraC family two-component response regulator</fullName>
    </submittedName>
</protein>
<dbReference type="EMBL" id="JACDUT010000004">
    <property type="protein sequence ID" value="MBA2874867.1"/>
    <property type="molecule type" value="Genomic_DNA"/>
</dbReference>
<dbReference type="Proteomes" id="UP000523087">
    <property type="component" value="Unassembled WGS sequence"/>
</dbReference>